<dbReference type="VEuPathDB" id="FungiDB:SPPG_06166"/>
<dbReference type="OrthoDB" id="6159439at2759"/>
<dbReference type="InterPro" id="IPR051000">
    <property type="entry name" value="Homeobox_DNA-bind_prot"/>
</dbReference>
<dbReference type="EMBL" id="KQ257460">
    <property type="protein sequence ID" value="KNC98465.1"/>
    <property type="molecule type" value="Genomic_DNA"/>
</dbReference>
<dbReference type="Proteomes" id="UP000053201">
    <property type="component" value="Unassembled WGS sequence"/>
</dbReference>
<evidence type="ECO:0000256" key="2">
    <source>
        <dbReference type="ARBA" id="ARBA00023125"/>
    </source>
</evidence>
<evidence type="ECO:0000256" key="1">
    <source>
        <dbReference type="ARBA" id="ARBA00004123"/>
    </source>
</evidence>
<feature type="region of interest" description="Disordered" evidence="7">
    <location>
        <begin position="39"/>
        <end position="126"/>
    </location>
</feature>
<keyword evidence="4 5" id="KW-0539">Nucleus</keyword>
<keyword evidence="10" id="KW-1185">Reference proteome</keyword>
<feature type="region of interest" description="Disordered" evidence="7">
    <location>
        <begin position="1"/>
        <end position="23"/>
    </location>
</feature>
<dbReference type="GO" id="GO:0000981">
    <property type="term" value="F:DNA-binding transcription factor activity, RNA polymerase II-specific"/>
    <property type="evidence" value="ECO:0007669"/>
    <property type="project" value="InterPro"/>
</dbReference>
<feature type="domain" description="Homeobox" evidence="8">
    <location>
        <begin position="191"/>
        <end position="251"/>
    </location>
</feature>
<dbReference type="InterPro" id="IPR009057">
    <property type="entry name" value="Homeodomain-like_sf"/>
</dbReference>
<keyword evidence="2 5" id="KW-0238">DNA-binding</keyword>
<dbReference type="Pfam" id="PF00046">
    <property type="entry name" value="Homeodomain"/>
    <property type="match status" value="1"/>
</dbReference>
<dbReference type="Gene3D" id="1.10.10.60">
    <property type="entry name" value="Homeodomain-like"/>
    <property type="match status" value="1"/>
</dbReference>
<dbReference type="SUPFAM" id="SSF46689">
    <property type="entry name" value="Homeodomain-like"/>
    <property type="match status" value="1"/>
</dbReference>
<feature type="region of interest" description="Disordered" evidence="7">
    <location>
        <begin position="156"/>
        <end position="190"/>
    </location>
</feature>
<reference evidence="9 10" key="1">
    <citation type="submission" date="2009-08" db="EMBL/GenBank/DDBJ databases">
        <title>The Genome Sequence of Spizellomyces punctatus strain DAOM BR117.</title>
        <authorList>
            <consortium name="The Broad Institute Genome Sequencing Platform"/>
            <person name="Russ C."/>
            <person name="Cuomo C."/>
            <person name="Shea T."/>
            <person name="Young S.K."/>
            <person name="Zeng Q."/>
            <person name="Koehrsen M."/>
            <person name="Haas B."/>
            <person name="Borodovsky M."/>
            <person name="Guigo R."/>
            <person name="Alvarado L."/>
            <person name="Berlin A."/>
            <person name="Bochicchio J."/>
            <person name="Borenstein D."/>
            <person name="Chapman S."/>
            <person name="Chen Z."/>
            <person name="Engels R."/>
            <person name="Freedman E."/>
            <person name="Gellesch M."/>
            <person name="Goldberg J."/>
            <person name="Griggs A."/>
            <person name="Gujja S."/>
            <person name="Heiman D."/>
            <person name="Hepburn T."/>
            <person name="Howarth C."/>
            <person name="Jen D."/>
            <person name="Larson L."/>
            <person name="Lewis B."/>
            <person name="Mehta T."/>
            <person name="Park D."/>
            <person name="Pearson M."/>
            <person name="Roberts A."/>
            <person name="Saif S."/>
            <person name="Shenoy N."/>
            <person name="Sisk P."/>
            <person name="Stolte C."/>
            <person name="Sykes S."/>
            <person name="Thomson T."/>
            <person name="Walk T."/>
            <person name="White J."/>
            <person name="Yandava C."/>
            <person name="Burger G."/>
            <person name="Gray M.W."/>
            <person name="Holland P.W.H."/>
            <person name="King N."/>
            <person name="Lang F.B.F."/>
            <person name="Roger A.J."/>
            <person name="Ruiz-Trillo I."/>
            <person name="Lander E."/>
            <person name="Nusbaum C."/>
        </authorList>
    </citation>
    <scope>NUCLEOTIDE SEQUENCE [LARGE SCALE GENOMIC DNA]</scope>
    <source>
        <strain evidence="9 10">DAOM BR117</strain>
    </source>
</reference>
<dbReference type="InterPro" id="IPR017970">
    <property type="entry name" value="Homeobox_CS"/>
</dbReference>
<dbReference type="GO" id="GO:0030154">
    <property type="term" value="P:cell differentiation"/>
    <property type="evidence" value="ECO:0007669"/>
    <property type="project" value="TreeGrafter"/>
</dbReference>
<dbReference type="AlphaFoldDB" id="A0A0L0HA73"/>
<dbReference type="PANTHER" id="PTHR24324">
    <property type="entry name" value="HOMEOBOX PROTEIN HHEX"/>
    <property type="match status" value="1"/>
</dbReference>
<feature type="compositionally biased region" description="Low complexity" evidence="7">
    <location>
        <begin position="86"/>
        <end position="114"/>
    </location>
</feature>
<dbReference type="PANTHER" id="PTHR24324:SF5">
    <property type="entry name" value="HEMATOPOIETICALLY-EXPRESSED HOMEOBOX PROTEIN HHEX"/>
    <property type="match status" value="1"/>
</dbReference>
<evidence type="ECO:0000256" key="4">
    <source>
        <dbReference type="ARBA" id="ARBA00023242"/>
    </source>
</evidence>
<dbReference type="eggNOG" id="KOG0490">
    <property type="taxonomic scope" value="Eukaryota"/>
</dbReference>
<name>A0A0L0HA73_SPIPD</name>
<dbReference type="PROSITE" id="PS00027">
    <property type="entry name" value="HOMEOBOX_1"/>
    <property type="match status" value="1"/>
</dbReference>
<evidence type="ECO:0000259" key="8">
    <source>
        <dbReference type="PROSITE" id="PS50071"/>
    </source>
</evidence>
<evidence type="ECO:0000313" key="9">
    <source>
        <dbReference type="EMBL" id="KNC98465.1"/>
    </source>
</evidence>
<dbReference type="GO" id="GO:0000978">
    <property type="term" value="F:RNA polymerase II cis-regulatory region sequence-specific DNA binding"/>
    <property type="evidence" value="ECO:0007669"/>
    <property type="project" value="TreeGrafter"/>
</dbReference>
<organism evidence="9 10">
    <name type="scientific">Spizellomyces punctatus (strain DAOM BR117)</name>
    <dbReference type="NCBI Taxonomy" id="645134"/>
    <lineage>
        <taxon>Eukaryota</taxon>
        <taxon>Fungi</taxon>
        <taxon>Fungi incertae sedis</taxon>
        <taxon>Chytridiomycota</taxon>
        <taxon>Chytridiomycota incertae sedis</taxon>
        <taxon>Chytridiomycetes</taxon>
        <taxon>Spizellomycetales</taxon>
        <taxon>Spizellomycetaceae</taxon>
        <taxon>Spizellomyces</taxon>
    </lineage>
</organism>
<evidence type="ECO:0000256" key="5">
    <source>
        <dbReference type="PROSITE-ProRule" id="PRU00108"/>
    </source>
</evidence>
<dbReference type="PROSITE" id="PS50071">
    <property type="entry name" value="HOMEOBOX_2"/>
    <property type="match status" value="1"/>
</dbReference>
<keyword evidence="3 5" id="KW-0371">Homeobox</keyword>
<sequence>MILYTRPFMHSPTHGQQRQRRSRVASVMDMTFLVNDAHPQQQAVSDSPDSPASSASPVCLQQHARSRPQAQPPPPCIQDAQHAHAHASPGASIPAAPTAPAAAAAAVATRHTPPLQSRSLYPDDDDKASAHSALLLHHYPPTSTLEWEDALKHHQAPLTPLPSPKPNWTADDMNSLDKELNPLDGPVDTMGRIKTKRKRATPEQLLVLNRVFGQTFFPSTELRHRLAEQLGMTPRAVQIWFQNKRQNWRARQGHSYPPPTATSFSVLNPIDFEQGNAPDARRFARARSKSSVSPTGYDAPSHCDMYDPVGSCTAALAAWAPLRVDPRDPLFQNPDYHAFPRRHSAGTWPRNMPLSPQLRAHPYVPDPSQNLRTRTWSAPDLRMAAQQHVISPPPTMQAVPAPPALVLQQQQQQQHLTGQHEQQHASPPRHAALCSPSGGYKRREEYWMR</sequence>
<dbReference type="GO" id="GO:0005634">
    <property type="term" value="C:nucleus"/>
    <property type="evidence" value="ECO:0007669"/>
    <property type="project" value="UniProtKB-SubCell"/>
</dbReference>
<feature type="compositionally biased region" description="Low complexity" evidence="7">
    <location>
        <begin position="43"/>
        <end position="69"/>
    </location>
</feature>
<evidence type="ECO:0000256" key="6">
    <source>
        <dbReference type="RuleBase" id="RU000682"/>
    </source>
</evidence>
<comment type="subcellular location">
    <subcellularLocation>
        <location evidence="1 5 6">Nucleus</location>
    </subcellularLocation>
</comment>
<gene>
    <name evidence="9" type="ORF">SPPG_06166</name>
</gene>
<dbReference type="RefSeq" id="XP_016606505.1">
    <property type="nucleotide sequence ID" value="XM_016754369.1"/>
</dbReference>
<feature type="DNA-binding region" description="Homeobox" evidence="5">
    <location>
        <begin position="193"/>
        <end position="252"/>
    </location>
</feature>
<evidence type="ECO:0000313" key="10">
    <source>
        <dbReference type="Proteomes" id="UP000053201"/>
    </source>
</evidence>
<dbReference type="GeneID" id="27689492"/>
<dbReference type="CDD" id="cd00086">
    <property type="entry name" value="homeodomain"/>
    <property type="match status" value="1"/>
</dbReference>
<protein>
    <recommendedName>
        <fullName evidence="8">Homeobox domain-containing protein</fullName>
    </recommendedName>
</protein>
<dbReference type="SMART" id="SM00389">
    <property type="entry name" value="HOX"/>
    <property type="match status" value="1"/>
</dbReference>
<dbReference type="InParanoid" id="A0A0L0HA73"/>
<proteinExistence type="predicted"/>
<feature type="compositionally biased region" description="Low complexity" evidence="7">
    <location>
        <begin position="407"/>
        <end position="420"/>
    </location>
</feature>
<dbReference type="OMA" id="ECVEMDL"/>
<evidence type="ECO:0000256" key="3">
    <source>
        <dbReference type="ARBA" id="ARBA00023155"/>
    </source>
</evidence>
<accession>A0A0L0HA73</accession>
<evidence type="ECO:0000256" key="7">
    <source>
        <dbReference type="SAM" id="MobiDB-lite"/>
    </source>
</evidence>
<feature type="region of interest" description="Disordered" evidence="7">
    <location>
        <begin position="407"/>
        <end position="437"/>
    </location>
</feature>
<dbReference type="InterPro" id="IPR001356">
    <property type="entry name" value="HD"/>
</dbReference>
<dbReference type="STRING" id="645134.A0A0L0HA73"/>